<proteinExistence type="predicted"/>
<sequence length="75" mass="8480">MKRFIMVLVMIAGLSIAGCSGDNAKELFETAQLEELQNNRDHATKLYREILEKDPESEYAGKARKRLDALKQANP</sequence>
<dbReference type="PROSITE" id="PS51257">
    <property type="entry name" value="PROKAR_LIPOPROTEIN"/>
    <property type="match status" value="1"/>
</dbReference>
<evidence type="ECO:0008006" key="4">
    <source>
        <dbReference type="Google" id="ProtNLM"/>
    </source>
</evidence>
<organism evidence="2 3">
    <name type="scientific">Candidatus Desulfacyla euxinica</name>
    <dbReference type="NCBI Taxonomy" id="2841693"/>
    <lineage>
        <taxon>Bacteria</taxon>
        <taxon>Deltaproteobacteria</taxon>
        <taxon>Candidatus Desulfacyla</taxon>
    </lineage>
</organism>
<reference evidence="2 3" key="1">
    <citation type="submission" date="2020-08" db="EMBL/GenBank/DDBJ databases">
        <title>Bridging the membrane lipid divide: bacteria of the FCB group superphylum have the potential to synthesize archaeal ether lipids.</title>
        <authorList>
            <person name="Villanueva L."/>
            <person name="Von Meijenfeldt F.A.B."/>
            <person name="Westbye A.B."/>
            <person name="Yadav S."/>
            <person name="Hopmans E.C."/>
            <person name="Dutilh B.E."/>
            <person name="Sinninghe Damste J.S."/>
        </authorList>
    </citation>
    <scope>NUCLEOTIDE SEQUENCE [LARGE SCALE GENOMIC DNA]</scope>
    <source>
        <strain evidence="2">NIOZ-UU27</strain>
    </source>
</reference>
<protein>
    <recommendedName>
        <fullName evidence="4">Tetratricopeptide repeat protein</fullName>
    </recommendedName>
</protein>
<keyword evidence="1" id="KW-0732">Signal</keyword>
<comment type="caution">
    <text evidence="2">The sequence shown here is derived from an EMBL/GenBank/DDBJ whole genome shotgun (WGS) entry which is preliminary data.</text>
</comment>
<dbReference type="AlphaFoldDB" id="A0A8J6N031"/>
<name>A0A8J6N031_9DELT</name>
<gene>
    <name evidence="2" type="ORF">H8E19_07000</name>
</gene>
<feature type="chain" id="PRO_5035242467" description="Tetratricopeptide repeat protein" evidence="1">
    <location>
        <begin position="25"/>
        <end position="75"/>
    </location>
</feature>
<feature type="signal peptide" evidence="1">
    <location>
        <begin position="1"/>
        <end position="24"/>
    </location>
</feature>
<evidence type="ECO:0000256" key="1">
    <source>
        <dbReference type="SAM" id="SignalP"/>
    </source>
</evidence>
<dbReference type="InterPro" id="IPR011990">
    <property type="entry name" value="TPR-like_helical_dom_sf"/>
</dbReference>
<dbReference type="EMBL" id="JACNJD010000191">
    <property type="protein sequence ID" value="MBC8177138.1"/>
    <property type="molecule type" value="Genomic_DNA"/>
</dbReference>
<evidence type="ECO:0000313" key="2">
    <source>
        <dbReference type="EMBL" id="MBC8177138.1"/>
    </source>
</evidence>
<accession>A0A8J6N031</accession>
<dbReference type="Proteomes" id="UP000650524">
    <property type="component" value="Unassembled WGS sequence"/>
</dbReference>
<evidence type="ECO:0000313" key="3">
    <source>
        <dbReference type="Proteomes" id="UP000650524"/>
    </source>
</evidence>
<dbReference type="Gene3D" id="1.25.40.10">
    <property type="entry name" value="Tetratricopeptide repeat domain"/>
    <property type="match status" value="1"/>
</dbReference>